<gene>
    <name evidence="2" type="ORF">CesoFtcFv8_004285</name>
</gene>
<feature type="region of interest" description="Disordered" evidence="1">
    <location>
        <begin position="1"/>
        <end position="35"/>
    </location>
</feature>
<evidence type="ECO:0000313" key="2">
    <source>
        <dbReference type="EMBL" id="KAK5910452.1"/>
    </source>
</evidence>
<evidence type="ECO:0000313" key="3">
    <source>
        <dbReference type="Proteomes" id="UP001335648"/>
    </source>
</evidence>
<sequence>MSTRHRSEETRVHRHGESANTRRALSKSETNKPLSSQIEEFLRADPCPAPGGGARPPGEELAPPGEELVFCPVALWNIVKVKRLHRTHETLRDGEQV</sequence>
<feature type="compositionally biased region" description="Polar residues" evidence="1">
    <location>
        <begin position="18"/>
        <end position="35"/>
    </location>
</feature>
<keyword evidence="3" id="KW-1185">Reference proteome</keyword>
<organism evidence="2 3">
    <name type="scientific">Champsocephalus esox</name>
    <name type="common">pike icefish</name>
    <dbReference type="NCBI Taxonomy" id="159716"/>
    <lineage>
        <taxon>Eukaryota</taxon>
        <taxon>Metazoa</taxon>
        <taxon>Chordata</taxon>
        <taxon>Craniata</taxon>
        <taxon>Vertebrata</taxon>
        <taxon>Euteleostomi</taxon>
        <taxon>Actinopterygii</taxon>
        <taxon>Neopterygii</taxon>
        <taxon>Teleostei</taxon>
        <taxon>Neoteleostei</taxon>
        <taxon>Acanthomorphata</taxon>
        <taxon>Eupercaria</taxon>
        <taxon>Perciformes</taxon>
        <taxon>Notothenioidei</taxon>
        <taxon>Channichthyidae</taxon>
        <taxon>Champsocephalus</taxon>
    </lineage>
</organism>
<dbReference type="Proteomes" id="UP001335648">
    <property type="component" value="Unassembled WGS sequence"/>
</dbReference>
<comment type="caution">
    <text evidence="2">The sequence shown here is derived from an EMBL/GenBank/DDBJ whole genome shotgun (WGS) entry which is preliminary data.</text>
</comment>
<proteinExistence type="predicted"/>
<evidence type="ECO:0000256" key="1">
    <source>
        <dbReference type="SAM" id="MobiDB-lite"/>
    </source>
</evidence>
<accession>A0AAN8CU45</accession>
<dbReference type="AlphaFoldDB" id="A0AAN8CU45"/>
<protein>
    <submittedName>
        <fullName evidence="2">Uncharacterized protein</fullName>
    </submittedName>
</protein>
<dbReference type="EMBL" id="JAULUE010002048">
    <property type="protein sequence ID" value="KAK5910452.1"/>
    <property type="molecule type" value="Genomic_DNA"/>
</dbReference>
<name>A0AAN8CU45_9TELE</name>
<feature type="compositionally biased region" description="Basic and acidic residues" evidence="1">
    <location>
        <begin position="1"/>
        <end position="17"/>
    </location>
</feature>
<reference evidence="2 3" key="1">
    <citation type="journal article" date="2023" name="Mol. Biol. Evol.">
        <title>Genomics of Secondarily Temperate Adaptation in the Only Non-Antarctic Icefish.</title>
        <authorList>
            <person name="Rivera-Colon A.G."/>
            <person name="Rayamajhi N."/>
            <person name="Minhas B.F."/>
            <person name="Madrigal G."/>
            <person name="Bilyk K.T."/>
            <person name="Yoon V."/>
            <person name="Hune M."/>
            <person name="Gregory S."/>
            <person name="Cheng C.H.C."/>
            <person name="Catchen J.M."/>
        </authorList>
    </citation>
    <scope>NUCLEOTIDE SEQUENCE [LARGE SCALE GENOMIC DNA]</scope>
    <source>
        <strain evidence="2">JC2023a</strain>
    </source>
</reference>